<organism evidence="2 3">
    <name type="scientific">Thalassoglobus neptunius</name>
    <dbReference type="NCBI Taxonomy" id="1938619"/>
    <lineage>
        <taxon>Bacteria</taxon>
        <taxon>Pseudomonadati</taxon>
        <taxon>Planctomycetota</taxon>
        <taxon>Planctomycetia</taxon>
        <taxon>Planctomycetales</taxon>
        <taxon>Planctomycetaceae</taxon>
        <taxon>Thalassoglobus</taxon>
    </lineage>
</organism>
<name>A0A5C5VS75_9PLAN</name>
<gene>
    <name evidence="2" type="ORF">KOR42_48070</name>
</gene>
<evidence type="ECO:0000313" key="3">
    <source>
        <dbReference type="Proteomes" id="UP000317243"/>
    </source>
</evidence>
<proteinExistence type="predicted"/>
<protein>
    <submittedName>
        <fullName evidence="2">Uncharacterized protein</fullName>
    </submittedName>
</protein>
<dbReference type="Proteomes" id="UP000317243">
    <property type="component" value="Unassembled WGS sequence"/>
</dbReference>
<feature type="compositionally biased region" description="Polar residues" evidence="1">
    <location>
        <begin position="33"/>
        <end position="49"/>
    </location>
</feature>
<evidence type="ECO:0000256" key="1">
    <source>
        <dbReference type="SAM" id="MobiDB-lite"/>
    </source>
</evidence>
<reference evidence="2 3" key="1">
    <citation type="submission" date="2019-02" db="EMBL/GenBank/DDBJ databases">
        <title>Deep-cultivation of Planctomycetes and their phenomic and genomic characterization uncovers novel biology.</title>
        <authorList>
            <person name="Wiegand S."/>
            <person name="Jogler M."/>
            <person name="Boedeker C."/>
            <person name="Pinto D."/>
            <person name="Vollmers J."/>
            <person name="Rivas-Marin E."/>
            <person name="Kohn T."/>
            <person name="Peeters S.H."/>
            <person name="Heuer A."/>
            <person name="Rast P."/>
            <person name="Oberbeckmann S."/>
            <person name="Bunk B."/>
            <person name="Jeske O."/>
            <person name="Meyerdierks A."/>
            <person name="Storesund J.E."/>
            <person name="Kallscheuer N."/>
            <person name="Luecker S."/>
            <person name="Lage O.M."/>
            <person name="Pohl T."/>
            <person name="Merkel B.J."/>
            <person name="Hornburger P."/>
            <person name="Mueller R.-W."/>
            <person name="Bruemmer F."/>
            <person name="Labrenz M."/>
            <person name="Spormann A.M."/>
            <person name="Op Den Camp H."/>
            <person name="Overmann J."/>
            <person name="Amann R."/>
            <person name="Jetten M.S.M."/>
            <person name="Mascher T."/>
            <person name="Medema M.H."/>
            <person name="Devos D.P."/>
            <person name="Kaster A.-K."/>
            <person name="Ovreas L."/>
            <person name="Rohde M."/>
            <person name="Galperin M.Y."/>
            <person name="Jogler C."/>
        </authorList>
    </citation>
    <scope>NUCLEOTIDE SEQUENCE [LARGE SCALE GENOMIC DNA]</scope>
    <source>
        <strain evidence="2 3">KOR42</strain>
    </source>
</reference>
<accession>A0A5C5VS75</accession>
<dbReference type="AlphaFoldDB" id="A0A5C5VS75"/>
<keyword evidence="3" id="KW-1185">Reference proteome</keyword>
<dbReference type="EMBL" id="SIHI01000045">
    <property type="protein sequence ID" value="TWT41454.1"/>
    <property type="molecule type" value="Genomic_DNA"/>
</dbReference>
<comment type="caution">
    <text evidence="2">The sequence shown here is derived from an EMBL/GenBank/DDBJ whole genome shotgun (WGS) entry which is preliminary data.</text>
</comment>
<evidence type="ECO:0000313" key="2">
    <source>
        <dbReference type="EMBL" id="TWT41454.1"/>
    </source>
</evidence>
<sequence>MNRIQLLLAAWKCDPHKCSDQTNEVSAKRDSTPPVSGSKTHTQQASQEKTIMKDPITTWEAIVETCTQRCAGNKRRGISLAVKENPVAHQEYLRAYNQRHASR</sequence>
<feature type="region of interest" description="Disordered" evidence="1">
    <location>
        <begin position="18"/>
        <end position="49"/>
    </location>
</feature>